<accession>A0A6G8ANP5</accession>
<dbReference type="CDD" id="cd04171">
    <property type="entry name" value="SelB"/>
    <property type="match status" value="1"/>
</dbReference>
<comment type="function">
    <text evidence="7">Translation factor necessary for the incorporation of selenocysteine into proteins. It probably replaces EF-Tu for the insertion of selenocysteine directed by the UGA codon. SelB binds GTP and GDP.</text>
</comment>
<dbReference type="Pfam" id="PF09106">
    <property type="entry name" value="WHD_2nd_SelB"/>
    <property type="match status" value="1"/>
</dbReference>
<evidence type="ECO:0000259" key="9">
    <source>
        <dbReference type="PROSITE" id="PS51722"/>
    </source>
</evidence>
<dbReference type="InterPro" id="IPR027417">
    <property type="entry name" value="P-loop_NTPase"/>
</dbReference>
<dbReference type="NCBIfam" id="TIGR00231">
    <property type="entry name" value="small_GTP"/>
    <property type="match status" value="1"/>
</dbReference>
<dbReference type="Pfam" id="PF03144">
    <property type="entry name" value="GTP_EFTU_D2"/>
    <property type="match status" value="1"/>
</dbReference>
<dbReference type="PANTHER" id="PTHR43721">
    <property type="entry name" value="ELONGATION FACTOR TU-RELATED"/>
    <property type="match status" value="1"/>
</dbReference>
<dbReference type="InterPro" id="IPR057335">
    <property type="entry name" value="Beta-barrel_SelB"/>
</dbReference>
<dbReference type="RefSeq" id="WP_166008086.1">
    <property type="nucleotide sequence ID" value="NZ_CP049886.1"/>
</dbReference>
<dbReference type="Gene3D" id="1.10.10.10">
    <property type="entry name" value="Winged helix-like DNA-binding domain superfamily/Winged helix DNA-binding domain"/>
    <property type="match status" value="1"/>
</dbReference>
<evidence type="ECO:0000256" key="5">
    <source>
        <dbReference type="ARBA" id="ARBA00022917"/>
    </source>
</evidence>
<dbReference type="GO" id="GO:0005525">
    <property type="term" value="F:GTP binding"/>
    <property type="evidence" value="ECO:0007669"/>
    <property type="project" value="UniProtKB-KW"/>
</dbReference>
<dbReference type="CDD" id="cd03696">
    <property type="entry name" value="SelB_II"/>
    <property type="match status" value="1"/>
</dbReference>
<protein>
    <recommendedName>
        <fullName evidence="2">Selenocysteine-specific elongation factor</fullName>
    </recommendedName>
    <alternativeName>
        <fullName evidence="8">SelB translation factor</fullName>
    </alternativeName>
</protein>
<evidence type="ECO:0000256" key="8">
    <source>
        <dbReference type="ARBA" id="ARBA00031615"/>
    </source>
</evidence>
<keyword evidence="3" id="KW-0963">Cytoplasm</keyword>
<dbReference type="GO" id="GO:0003924">
    <property type="term" value="F:GTPase activity"/>
    <property type="evidence" value="ECO:0007669"/>
    <property type="project" value="InterPro"/>
</dbReference>
<dbReference type="Pfam" id="PF09107">
    <property type="entry name" value="WHD_3rd_SelB"/>
    <property type="match status" value="1"/>
</dbReference>
<dbReference type="CDD" id="cd15491">
    <property type="entry name" value="selB_III"/>
    <property type="match status" value="1"/>
</dbReference>
<keyword evidence="10" id="KW-0251">Elongation factor</keyword>
<sequence>MTRVVIGTAGHIDHGKTTLVKALTGIETDVTKEELKRGMSINLGFAYLNLANGRQVGIVDVPGHEKFIKNMLAGVAGINLVMLVIDVNEGVMPQTQEHIDILSLLGVKDFIVVLTKCDSVEPDYADLVLEDLKEQFKGTALEKSVIVKTDAVSGFGLSELKEEIKNKVEDLTDSEKNTLDPRLNIDRVFSVNGFGTVVTGTLLEGSLSVGDDVVIYPQGIKTKIRNIQVHEKNQQQAFPGQRTAINLTKVTSDKLSRGNTLTVLNNVESSWMLDIKVTCLDFLENKLSLWDRVHFHVGTQEVLARVVPLGAEEIGPGEEGFLQLRLEEQVVVKKGDHFIIRSYSPVRTIAGGTILETLPSKHRRYKEGLLQSLMIKEKGDISDLIIIYLQQQPELIQTIKSIADHINSSPSEVSLGIEDLIRKNRLIKIGRGVMLFERLHEIEEKIISNLTNFHHSNPYKLGMDKASFHSVFPGLKLKELELIYHDLETRELISQTDKILALKTHRVAIPDGLKVAMKEVEQLLLVDQFQPYTLEELTAKNLEALNVIGLLGNDVIVYLTHDIILHKKNYRRAMNNVTAFLQANEQISLAECRDLLKSSRKYSLLFLEHLDDLKITYRDGDYRRLVAPQHKEVGEI</sequence>
<feature type="domain" description="Tr-type G" evidence="9">
    <location>
        <begin position="1"/>
        <end position="172"/>
    </location>
</feature>
<keyword evidence="11" id="KW-1185">Reference proteome</keyword>
<dbReference type="GO" id="GO:0003723">
    <property type="term" value="F:RNA binding"/>
    <property type="evidence" value="ECO:0007669"/>
    <property type="project" value="InterPro"/>
</dbReference>
<evidence type="ECO:0000313" key="10">
    <source>
        <dbReference type="EMBL" id="QIL46698.1"/>
    </source>
</evidence>
<dbReference type="InterPro" id="IPR004161">
    <property type="entry name" value="EFTu-like_2"/>
</dbReference>
<dbReference type="InterPro" id="IPR015190">
    <property type="entry name" value="Elong_fac_SelB-wing-hlx_typ-2"/>
</dbReference>
<dbReference type="InterPro" id="IPR036388">
    <property type="entry name" value="WH-like_DNA-bd_sf"/>
</dbReference>
<dbReference type="KEGG" id="vah:G7081_06200"/>
<dbReference type="GO" id="GO:0005829">
    <property type="term" value="C:cytosol"/>
    <property type="evidence" value="ECO:0007669"/>
    <property type="project" value="TreeGrafter"/>
</dbReference>
<dbReference type="EMBL" id="CP049886">
    <property type="protein sequence ID" value="QIL46698.1"/>
    <property type="molecule type" value="Genomic_DNA"/>
</dbReference>
<dbReference type="InterPro" id="IPR015191">
    <property type="entry name" value="SelB_WHD4"/>
</dbReference>
<dbReference type="SUPFAM" id="SSF46785">
    <property type="entry name" value="Winged helix' DNA-binding domain"/>
    <property type="match status" value="2"/>
</dbReference>
<dbReference type="Pfam" id="PF00009">
    <property type="entry name" value="GTP_EFTU"/>
    <property type="match status" value="1"/>
</dbReference>
<dbReference type="AlphaFoldDB" id="A0A6G8ANP5"/>
<dbReference type="InterPro" id="IPR009000">
    <property type="entry name" value="Transl_B-barrel_sf"/>
</dbReference>
<dbReference type="InterPro" id="IPR000795">
    <property type="entry name" value="T_Tr_GTP-bd_dom"/>
</dbReference>
<evidence type="ECO:0000313" key="11">
    <source>
        <dbReference type="Proteomes" id="UP000500890"/>
    </source>
</evidence>
<dbReference type="InterPro" id="IPR005225">
    <property type="entry name" value="Small_GTP-bd"/>
</dbReference>
<dbReference type="Gene3D" id="2.40.30.10">
    <property type="entry name" value="Translation factors"/>
    <property type="match status" value="2"/>
</dbReference>
<dbReference type="SUPFAM" id="SSF50447">
    <property type="entry name" value="Translation proteins"/>
    <property type="match status" value="1"/>
</dbReference>
<gene>
    <name evidence="10" type="primary">selB</name>
    <name evidence="10" type="ORF">G7081_06200</name>
</gene>
<name>A0A6G8ANP5_9ENTE</name>
<evidence type="ECO:0000256" key="3">
    <source>
        <dbReference type="ARBA" id="ARBA00022490"/>
    </source>
</evidence>
<evidence type="ECO:0000256" key="4">
    <source>
        <dbReference type="ARBA" id="ARBA00022741"/>
    </source>
</evidence>
<proteinExistence type="predicted"/>
<dbReference type="GO" id="GO:0003746">
    <property type="term" value="F:translation elongation factor activity"/>
    <property type="evidence" value="ECO:0007669"/>
    <property type="project" value="UniProtKB-KW"/>
</dbReference>
<keyword evidence="4" id="KW-0547">Nucleotide-binding</keyword>
<dbReference type="NCBIfam" id="TIGR00475">
    <property type="entry name" value="selB"/>
    <property type="match status" value="1"/>
</dbReference>
<comment type="subcellular location">
    <subcellularLocation>
        <location evidence="1">Cytoplasm</location>
    </subcellularLocation>
</comment>
<dbReference type="Pfam" id="PF25461">
    <property type="entry name" value="Beta-barrel_SelB"/>
    <property type="match status" value="1"/>
</dbReference>
<evidence type="ECO:0000256" key="2">
    <source>
        <dbReference type="ARBA" id="ARBA00015953"/>
    </source>
</evidence>
<dbReference type="PRINTS" id="PR00315">
    <property type="entry name" value="ELONGATNFCT"/>
</dbReference>
<keyword evidence="5" id="KW-0648">Protein biosynthesis</keyword>
<dbReference type="SUPFAM" id="SSF50465">
    <property type="entry name" value="EF-Tu/eEF-1alpha/eIF2-gamma C-terminal domain"/>
    <property type="match status" value="1"/>
</dbReference>
<dbReference type="GO" id="GO:0001514">
    <property type="term" value="P:selenocysteine incorporation"/>
    <property type="evidence" value="ECO:0007669"/>
    <property type="project" value="InterPro"/>
</dbReference>
<dbReference type="InterPro" id="IPR004535">
    <property type="entry name" value="Transl_elong_SelB"/>
</dbReference>
<dbReference type="InterPro" id="IPR036390">
    <property type="entry name" value="WH_DNA-bd_sf"/>
</dbReference>
<organism evidence="10 11">
    <name type="scientific">Vagococcus coleopterorum</name>
    <dbReference type="NCBI Taxonomy" id="2714946"/>
    <lineage>
        <taxon>Bacteria</taxon>
        <taxon>Bacillati</taxon>
        <taxon>Bacillota</taxon>
        <taxon>Bacilli</taxon>
        <taxon>Lactobacillales</taxon>
        <taxon>Enterococcaceae</taxon>
        <taxon>Vagococcus</taxon>
    </lineage>
</organism>
<dbReference type="Proteomes" id="UP000500890">
    <property type="component" value="Chromosome"/>
</dbReference>
<dbReference type="Gene3D" id="3.40.50.300">
    <property type="entry name" value="P-loop containing nucleotide triphosphate hydrolases"/>
    <property type="match status" value="1"/>
</dbReference>
<dbReference type="PANTHER" id="PTHR43721:SF22">
    <property type="entry name" value="ELONGATION FACTOR TU, MITOCHONDRIAL"/>
    <property type="match status" value="1"/>
</dbReference>
<reference evidence="10 11" key="1">
    <citation type="submission" date="2020-03" db="EMBL/GenBank/DDBJ databases">
        <title>Vagococcus sp. nov., isolated from beetles.</title>
        <authorList>
            <person name="Hyun D.-W."/>
            <person name="Bae J.-W."/>
        </authorList>
    </citation>
    <scope>NUCLEOTIDE SEQUENCE [LARGE SCALE GENOMIC DNA]</scope>
    <source>
        <strain evidence="10 11">HDW17A</strain>
    </source>
</reference>
<evidence type="ECO:0000256" key="1">
    <source>
        <dbReference type="ARBA" id="ARBA00004496"/>
    </source>
</evidence>
<dbReference type="PROSITE" id="PS51722">
    <property type="entry name" value="G_TR_2"/>
    <property type="match status" value="1"/>
</dbReference>
<evidence type="ECO:0000256" key="6">
    <source>
        <dbReference type="ARBA" id="ARBA00023134"/>
    </source>
</evidence>
<evidence type="ECO:0000256" key="7">
    <source>
        <dbReference type="ARBA" id="ARBA00025526"/>
    </source>
</evidence>
<dbReference type="Gene3D" id="1.10.10.2770">
    <property type="match status" value="1"/>
</dbReference>
<dbReference type="SUPFAM" id="SSF52540">
    <property type="entry name" value="P-loop containing nucleoside triphosphate hydrolases"/>
    <property type="match status" value="1"/>
</dbReference>
<dbReference type="InterPro" id="IPR009001">
    <property type="entry name" value="Transl_elong_EF1A/Init_IF2_C"/>
</dbReference>
<dbReference type="InterPro" id="IPR050055">
    <property type="entry name" value="EF-Tu_GTPase"/>
</dbReference>
<keyword evidence="6" id="KW-0342">GTP-binding</keyword>